<dbReference type="PANTHER" id="PTHR43355:SF2">
    <property type="entry name" value="FLAVIN REDUCTASE (NADPH)"/>
    <property type="match status" value="1"/>
</dbReference>
<dbReference type="RefSeq" id="WP_119663126.1">
    <property type="nucleotide sequence ID" value="NZ_QUAL01000426.1"/>
</dbReference>
<name>A0A418KH73_9ACTN</name>
<dbReference type="InterPro" id="IPR051606">
    <property type="entry name" value="Polyketide_Oxido-like"/>
</dbReference>
<dbReference type="Proteomes" id="UP000284057">
    <property type="component" value="Unassembled WGS sequence"/>
</dbReference>
<evidence type="ECO:0000259" key="1">
    <source>
        <dbReference type="Pfam" id="PF13460"/>
    </source>
</evidence>
<dbReference type="Pfam" id="PF13460">
    <property type="entry name" value="NAD_binding_10"/>
    <property type="match status" value="1"/>
</dbReference>
<comment type="caution">
    <text evidence="2">The sequence shown here is derived from an EMBL/GenBank/DDBJ whole genome shotgun (WGS) entry which is preliminary data.</text>
</comment>
<dbReference type="Gene3D" id="3.40.50.720">
    <property type="entry name" value="NAD(P)-binding Rossmann-like Domain"/>
    <property type="match status" value="1"/>
</dbReference>
<evidence type="ECO:0000313" key="2">
    <source>
        <dbReference type="EMBL" id="RIQ11337.1"/>
    </source>
</evidence>
<reference evidence="2 3" key="1">
    <citation type="submission" date="2018-09" db="EMBL/GenBank/DDBJ databases">
        <title>Isolation, diversity and antifungal activity of actinobacteria from wheat.</title>
        <authorList>
            <person name="Han C."/>
        </authorList>
    </citation>
    <scope>NUCLEOTIDE SEQUENCE [LARGE SCALE GENOMIC DNA]</scope>
    <source>
        <strain evidence="2 3">NEAU-YY265</strain>
    </source>
</reference>
<feature type="domain" description="NAD(P)-binding" evidence="1">
    <location>
        <begin position="7"/>
        <end position="197"/>
    </location>
</feature>
<sequence length="212" mass="22043">MLLSILGAAGGVGREVVRLALAEGHEVRALVRDKERLTISHERLMVVEGDATEAAVVASALAEADAVVYALGVSKRSAADTGRRAMEHVLAAMCTVGITRLVAINGAATQVAGDAPAWQARLAAALARRLLPDVVADKQAEADVLAASGGGLAWTMVRPPRLVDGPPRGGYRLSDDAPGLTTRAIRRADVGRALVDLTVGGGHERQAPYLTY</sequence>
<organism evidence="2 3">
    <name type="scientific">Jiangella rhizosphaerae</name>
    <dbReference type="NCBI Taxonomy" id="2293569"/>
    <lineage>
        <taxon>Bacteria</taxon>
        <taxon>Bacillati</taxon>
        <taxon>Actinomycetota</taxon>
        <taxon>Actinomycetes</taxon>
        <taxon>Jiangellales</taxon>
        <taxon>Jiangellaceae</taxon>
        <taxon>Jiangella</taxon>
    </lineage>
</organism>
<evidence type="ECO:0000313" key="3">
    <source>
        <dbReference type="Proteomes" id="UP000284057"/>
    </source>
</evidence>
<accession>A0A418KH73</accession>
<proteinExistence type="predicted"/>
<dbReference type="EMBL" id="QUAL01000426">
    <property type="protein sequence ID" value="RIQ11337.1"/>
    <property type="molecule type" value="Genomic_DNA"/>
</dbReference>
<gene>
    <name evidence="2" type="ORF">DY240_29005</name>
</gene>
<dbReference type="GO" id="GO:0004074">
    <property type="term" value="F:biliverdin reductase [NAD(P)H] activity"/>
    <property type="evidence" value="ECO:0007669"/>
    <property type="project" value="TreeGrafter"/>
</dbReference>
<dbReference type="AlphaFoldDB" id="A0A418KH73"/>
<dbReference type="PANTHER" id="PTHR43355">
    <property type="entry name" value="FLAVIN REDUCTASE (NADPH)"/>
    <property type="match status" value="1"/>
</dbReference>
<dbReference type="InterPro" id="IPR016040">
    <property type="entry name" value="NAD(P)-bd_dom"/>
</dbReference>
<keyword evidence="3" id="KW-1185">Reference proteome</keyword>
<dbReference type="OrthoDB" id="9771302at2"/>
<protein>
    <submittedName>
        <fullName evidence="2">NAD-dependent epimerase/dehydratase family protein</fullName>
    </submittedName>
</protein>
<dbReference type="GO" id="GO:0042602">
    <property type="term" value="F:riboflavin reductase (NADPH) activity"/>
    <property type="evidence" value="ECO:0007669"/>
    <property type="project" value="TreeGrafter"/>
</dbReference>
<dbReference type="SUPFAM" id="SSF51735">
    <property type="entry name" value="NAD(P)-binding Rossmann-fold domains"/>
    <property type="match status" value="1"/>
</dbReference>
<dbReference type="InterPro" id="IPR036291">
    <property type="entry name" value="NAD(P)-bd_dom_sf"/>
</dbReference>